<name>A0A929PVZ5_9SPHI</name>
<keyword evidence="4" id="KW-1185">Reference proteome</keyword>
<evidence type="ECO:0000259" key="2">
    <source>
        <dbReference type="Pfam" id="PF06439"/>
    </source>
</evidence>
<reference evidence="3" key="1">
    <citation type="submission" date="2020-10" db="EMBL/GenBank/DDBJ databases">
        <title>Mucilaginibacter mali sp. nov., isolated from rhizosphere soil of apple orchard.</title>
        <authorList>
            <person name="Lee J.-S."/>
            <person name="Kim H.S."/>
            <person name="Kim J.-S."/>
        </authorList>
    </citation>
    <scope>NUCLEOTIDE SEQUENCE</scope>
    <source>
        <strain evidence="3">KCTC 22746</strain>
    </source>
</reference>
<evidence type="ECO:0000313" key="3">
    <source>
        <dbReference type="EMBL" id="MBE9660622.1"/>
    </source>
</evidence>
<dbReference type="Proteomes" id="UP000622475">
    <property type="component" value="Unassembled WGS sequence"/>
</dbReference>
<protein>
    <submittedName>
        <fullName evidence="3">DUF1080 domain-containing protein</fullName>
    </submittedName>
</protein>
<evidence type="ECO:0000256" key="1">
    <source>
        <dbReference type="SAM" id="SignalP"/>
    </source>
</evidence>
<evidence type="ECO:0000313" key="4">
    <source>
        <dbReference type="Proteomes" id="UP000622475"/>
    </source>
</evidence>
<keyword evidence="1" id="KW-0732">Signal</keyword>
<dbReference type="Pfam" id="PF06439">
    <property type="entry name" value="3keto-disac_hyd"/>
    <property type="match status" value="1"/>
</dbReference>
<dbReference type="EMBL" id="JADFFL010000001">
    <property type="protein sequence ID" value="MBE9660622.1"/>
    <property type="molecule type" value="Genomic_DNA"/>
</dbReference>
<feature type="signal peptide" evidence="1">
    <location>
        <begin position="1"/>
        <end position="20"/>
    </location>
</feature>
<dbReference type="Gene3D" id="2.60.120.560">
    <property type="entry name" value="Exo-inulinase, domain 1"/>
    <property type="match status" value="1"/>
</dbReference>
<feature type="domain" description="3-keto-alpha-glucoside-1,2-lyase/3-keto-2-hydroxy-glucal hydratase" evidence="2">
    <location>
        <begin position="36"/>
        <end position="236"/>
    </location>
</feature>
<dbReference type="AlphaFoldDB" id="A0A929PVZ5"/>
<sequence>MKKILLMLLTAVFIGNYAFAQSMPDNVLNPKEKKQGWKLLFDGSTTTGWTSGDGKPTVAAQGAWEIDNGTLTLKKEAKGGDIFTVDEFGDFEFTADFNLVAGTNSGIKYFFTKYDKGGNLGCEFQIIDDVNGEDNKLADHLLGSLYDVLPPVETKKKVNPPGQWNTIRVIAKGKNVQHFVNGVKVLEYTRGSKEYADCVADSKFSKVEPMFGTVEKGRIMLQDHHGPVAFKNLKIRSL</sequence>
<dbReference type="GO" id="GO:0016787">
    <property type="term" value="F:hydrolase activity"/>
    <property type="evidence" value="ECO:0007669"/>
    <property type="project" value="InterPro"/>
</dbReference>
<dbReference type="RefSeq" id="WP_194109817.1">
    <property type="nucleotide sequence ID" value="NZ_JADFFL010000001.1"/>
</dbReference>
<gene>
    <name evidence="3" type="ORF">IRJ16_01895</name>
</gene>
<accession>A0A929PVZ5</accession>
<proteinExistence type="predicted"/>
<comment type="caution">
    <text evidence="3">The sequence shown here is derived from an EMBL/GenBank/DDBJ whole genome shotgun (WGS) entry which is preliminary data.</text>
</comment>
<dbReference type="InterPro" id="IPR010496">
    <property type="entry name" value="AL/BT2_dom"/>
</dbReference>
<feature type="chain" id="PRO_5038101462" evidence="1">
    <location>
        <begin position="21"/>
        <end position="238"/>
    </location>
</feature>
<organism evidence="3 4">
    <name type="scientific">Mucilaginibacter myungsuensis</name>
    <dbReference type="NCBI Taxonomy" id="649104"/>
    <lineage>
        <taxon>Bacteria</taxon>
        <taxon>Pseudomonadati</taxon>
        <taxon>Bacteroidota</taxon>
        <taxon>Sphingobacteriia</taxon>
        <taxon>Sphingobacteriales</taxon>
        <taxon>Sphingobacteriaceae</taxon>
        <taxon>Mucilaginibacter</taxon>
    </lineage>
</organism>